<gene>
    <name evidence="1" type="ORF">Godav_021539</name>
</gene>
<dbReference type="EMBL" id="JABFAC010000003">
    <property type="protein sequence ID" value="MBA0609498.1"/>
    <property type="molecule type" value="Genomic_DNA"/>
</dbReference>
<protein>
    <submittedName>
        <fullName evidence="1">Uncharacterized protein</fullName>
    </submittedName>
</protein>
<keyword evidence="2" id="KW-1185">Reference proteome</keyword>
<evidence type="ECO:0000313" key="2">
    <source>
        <dbReference type="Proteomes" id="UP000593561"/>
    </source>
</evidence>
<proteinExistence type="predicted"/>
<sequence>MCILWGDTRIHTPCFEGLPWCECCVESGDISKFFILKDCC</sequence>
<dbReference type="AlphaFoldDB" id="A0A7J8R6P2"/>
<organism evidence="1 2">
    <name type="scientific">Gossypium davidsonii</name>
    <name type="common">Davidson's cotton</name>
    <name type="synonym">Gossypium klotzschianum subsp. davidsonii</name>
    <dbReference type="NCBI Taxonomy" id="34287"/>
    <lineage>
        <taxon>Eukaryota</taxon>
        <taxon>Viridiplantae</taxon>
        <taxon>Streptophyta</taxon>
        <taxon>Embryophyta</taxon>
        <taxon>Tracheophyta</taxon>
        <taxon>Spermatophyta</taxon>
        <taxon>Magnoliopsida</taxon>
        <taxon>eudicotyledons</taxon>
        <taxon>Gunneridae</taxon>
        <taxon>Pentapetalae</taxon>
        <taxon>rosids</taxon>
        <taxon>malvids</taxon>
        <taxon>Malvales</taxon>
        <taxon>Malvaceae</taxon>
        <taxon>Malvoideae</taxon>
        <taxon>Gossypium</taxon>
    </lineage>
</organism>
<accession>A0A7J8R6P2</accession>
<name>A0A7J8R6P2_GOSDV</name>
<dbReference type="Proteomes" id="UP000593561">
    <property type="component" value="Unassembled WGS sequence"/>
</dbReference>
<reference evidence="1 2" key="1">
    <citation type="journal article" date="2019" name="Genome Biol. Evol.">
        <title>Insights into the evolution of the New World diploid cottons (Gossypium, subgenus Houzingenia) based on genome sequencing.</title>
        <authorList>
            <person name="Grover C.E."/>
            <person name="Arick M.A. 2nd"/>
            <person name="Thrash A."/>
            <person name="Conover J.L."/>
            <person name="Sanders W.S."/>
            <person name="Peterson D.G."/>
            <person name="Frelichowski J.E."/>
            <person name="Scheffler J.A."/>
            <person name="Scheffler B.E."/>
            <person name="Wendel J.F."/>
        </authorList>
    </citation>
    <scope>NUCLEOTIDE SEQUENCE [LARGE SCALE GENOMIC DNA]</scope>
    <source>
        <strain evidence="1">27</strain>
        <tissue evidence="1">Leaf</tissue>
    </source>
</reference>
<comment type="caution">
    <text evidence="1">The sequence shown here is derived from an EMBL/GenBank/DDBJ whole genome shotgun (WGS) entry which is preliminary data.</text>
</comment>
<evidence type="ECO:0000313" key="1">
    <source>
        <dbReference type="EMBL" id="MBA0609498.1"/>
    </source>
</evidence>